<dbReference type="InterPro" id="IPR013750">
    <property type="entry name" value="GHMP_kinase_C_dom"/>
</dbReference>
<dbReference type="AlphaFoldDB" id="A0A934X657"/>
<keyword evidence="5 9" id="KW-0547">Nucleotide-binding</keyword>
<feature type="domain" description="GHMP kinase C-terminal" evidence="11">
    <location>
        <begin position="212"/>
        <end position="285"/>
    </location>
</feature>
<accession>A0A934X657</accession>
<dbReference type="SUPFAM" id="SSF54211">
    <property type="entry name" value="Ribosomal protein S5 domain 2-like"/>
    <property type="match status" value="1"/>
</dbReference>
<feature type="active site" evidence="9">
    <location>
        <position position="146"/>
    </location>
</feature>
<dbReference type="InterPro" id="IPR004424">
    <property type="entry name" value="IspE"/>
</dbReference>
<dbReference type="SUPFAM" id="SSF55060">
    <property type="entry name" value="GHMP Kinase, C-terminal domain"/>
    <property type="match status" value="1"/>
</dbReference>
<name>A0A934X657_9MICO</name>
<dbReference type="Proteomes" id="UP000886632">
    <property type="component" value="Unassembled WGS sequence"/>
</dbReference>
<sequence length="312" mass="32468">MSTVSAPPRSVTVRVPAKVNCELRVGPLGADGYHELSTVFMAVGLYDEVTVTRAERWSVTTTGPYAAHVPSGSDNLAMRAARLLARHMRVTRAPVAIRIDKNIPVAGGMAGGSADAAGALVACEHLWGLRMDRDELMELAAELGSDVPFCLAGGIAIGSGRGERLAPVLARGTYHWVFALSSQGLSTPEVFGEFDRLTTDISVPQPEPSPAMMTALRSGDPEALGDALVNDLQEPAFSLRPALRAVLDAGLEFGALGGIISGSGPTVAFLTGSSEHALDLCVALTASGVVDQVTRAKGPVHGVQILPGPTRE</sequence>
<dbReference type="PANTHER" id="PTHR43527:SF2">
    <property type="entry name" value="4-DIPHOSPHOCYTIDYL-2-C-METHYL-D-ERYTHRITOL KINASE, CHLOROPLASTIC"/>
    <property type="match status" value="1"/>
</dbReference>
<comment type="similarity">
    <text evidence="1 9">Belongs to the GHMP kinase family. IspE subfamily.</text>
</comment>
<evidence type="ECO:0000256" key="2">
    <source>
        <dbReference type="ARBA" id="ARBA00012052"/>
    </source>
</evidence>
<gene>
    <name evidence="9" type="primary">ispE</name>
    <name evidence="12" type="ORF">IPF40_08975</name>
    <name evidence="13" type="ORF">IPP00_13955</name>
</gene>
<evidence type="ECO:0000259" key="10">
    <source>
        <dbReference type="Pfam" id="PF00288"/>
    </source>
</evidence>
<reference evidence="12 14" key="1">
    <citation type="submission" date="2020-10" db="EMBL/GenBank/DDBJ databases">
        <title>Connecting structure to function with the recovery of over 1000 high-quality activated sludge metagenome-assembled genomes encoding full-length rRNA genes using long-read sequencing.</title>
        <authorList>
            <person name="Singleton C.M."/>
            <person name="Petriglieri F."/>
            <person name="Kristensen J.M."/>
            <person name="Kirkegaard R.H."/>
            <person name="Michaelsen T.Y."/>
            <person name="Andersen M.H."/>
            <person name="Karst S.M."/>
            <person name="Dueholm M.S."/>
            <person name="Nielsen P.H."/>
            <person name="Albertsen M."/>
        </authorList>
    </citation>
    <scope>NUCLEOTIDE SEQUENCE [LARGE SCALE GENOMIC DNA]</scope>
    <source>
        <strain evidence="12">AalE_18-Q3-R2-46_BAT3C.188</strain>
        <strain evidence="13">Ribe_18-Q3-R11-54_MAXAC.001</strain>
    </source>
</reference>
<evidence type="ECO:0000256" key="3">
    <source>
        <dbReference type="ARBA" id="ARBA00017473"/>
    </source>
</evidence>
<comment type="caution">
    <text evidence="12">The sequence shown here is derived from an EMBL/GenBank/DDBJ whole genome shotgun (WGS) entry which is preliminary data.</text>
</comment>
<dbReference type="InterPro" id="IPR014721">
    <property type="entry name" value="Ribsml_uS5_D2-typ_fold_subgr"/>
</dbReference>
<dbReference type="InterPro" id="IPR006204">
    <property type="entry name" value="GHMP_kinase_N_dom"/>
</dbReference>
<evidence type="ECO:0000256" key="8">
    <source>
        <dbReference type="ARBA" id="ARBA00032554"/>
    </source>
</evidence>
<dbReference type="EC" id="2.7.1.148" evidence="2 9"/>
<proteinExistence type="inferred from homology"/>
<dbReference type="Pfam" id="PF00288">
    <property type="entry name" value="GHMP_kinases_N"/>
    <property type="match status" value="1"/>
</dbReference>
<organism evidence="12 14">
    <name type="scientific">Candidatus Phosphoribacter hodrii</name>
    <dbReference type="NCBI Taxonomy" id="2953743"/>
    <lineage>
        <taxon>Bacteria</taxon>
        <taxon>Bacillati</taxon>
        <taxon>Actinomycetota</taxon>
        <taxon>Actinomycetes</taxon>
        <taxon>Micrococcales</taxon>
        <taxon>Dermatophilaceae</taxon>
        <taxon>Candidatus Phosphoribacter</taxon>
    </lineage>
</organism>
<dbReference type="GO" id="GO:0005524">
    <property type="term" value="F:ATP binding"/>
    <property type="evidence" value="ECO:0007669"/>
    <property type="project" value="UniProtKB-UniRule"/>
</dbReference>
<evidence type="ECO:0000256" key="7">
    <source>
        <dbReference type="ARBA" id="ARBA00022840"/>
    </source>
</evidence>
<dbReference type="InterPro" id="IPR020568">
    <property type="entry name" value="Ribosomal_Su5_D2-typ_SF"/>
</dbReference>
<feature type="binding site" evidence="9">
    <location>
        <begin position="104"/>
        <end position="114"/>
    </location>
    <ligand>
        <name>ATP</name>
        <dbReference type="ChEBI" id="CHEBI:30616"/>
    </ligand>
</feature>
<comment type="catalytic activity">
    <reaction evidence="9">
        <text>4-CDP-2-C-methyl-D-erythritol + ATP = 4-CDP-2-C-methyl-D-erythritol 2-phosphate + ADP + H(+)</text>
        <dbReference type="Rhea" id="RHEA:18437"/>
        <dbReference type="ChEBI" id="CHEBI:15378"/>
        <dbReference type="ChEBI" id="CHEBI:30616"/>
        <dbReference type="ChEBI" id="CHEBI:57823"/>
        <dbReference type="ChEBI" id="CHEBI:57919"/>
        <dbReference type="ChEBI" id="CHEBI:456216"/>
        <dbReference type="EC" id="2.7.1.148"/>
    </reaction>
</comment>
<evidence type="ECO:0000256" key="5">
    <source>
        <dbReference type="ARBA" id="ARBA00022741"/>
    </source>
</evidence>
<keyword evidence="6 9" id="KW-0418">Kinase</keyword>
<evidence type="ECO:0000256" key="1">
    <source>
        <dbReference type="ARBA" id="ARBA00009684"/>
    </source>
</evidence>
<dbReference type="InterPro" id="IPR036554">
    <property type="entry name" value="GHMP_kinase_C_sf"/>
</dbReference>
<evidence type="ECO:0000256" key="4">
    <source>
        <dbReference type="ARBA" id="ARBA00022679"/>
    </source>
</evidence>
<dbReference type="GO" id="GO:0050515">
    <property type="term" value="F:4-(cytidine 5'-diphospho)-2-C-methyl-D-erythritol kinase activity"/>
    <property type="evidence" value="ECO:0007669"/>
    <property type="project" value="UniProtKB-UniRule"/>
</dbReference>
<evidence type="ECO:0000256" key="6">
    <source>
        <dbReference type="ARBA" id="ARBA00022777"/>
    </source>
</evidence>
<dbReference type="NCBIfam" id="NF002870">
    <property type="entry name" value="PRK03188.1"/>
    <property type="match status" value="1"/>
</dbReference>
<keyword evidence="4 9" id="KW-0808">Transferase</keyword>
<dbReference type="GO" id="GO:0016114">
    <property type="term" value="P:terpenoid biosynthetic process"/>
    <property type="evidence" value="ECO:0007669"/>
    <property type="project" value="UniProtKB-UniRule"/>
</dbReference>
<keyword evidence="9" id="KW-0414">Isoprene biosynthesis</keyword>
<dbReference type="HAMAP" id="MF_00061">
    <property type="entry name" value="IspE"/>
    <property type="match status" value="1"/>
</dbReference>
<dbReference type="EMBL" id="JADIXZ010000004">
    <property type="protein sequence ID" value="MBK6301165.1"/>
    <property type="molecule type" value="Genomic_DNA"/>
</dbReference>
<comment type="function">
    <text evidence="9">Catalyzes the phosphorylation of the position 2 hydroxy group of 4-diphosphocytidyl-2C-methyl-D-erythritol.</text>
</comment>
<feature type="active site" evidence="9">
    <location>
        <position position="18"/>
    </location>
</feature>
<evidence type="ECO:0000313" key="12">
    <source>
        <dbReference type="EMBL" id="MBK6301165.1"/>
    </source>
</evidence>
<dbReference type="Pfam" id="PF08544">
    <property type="entry name" value="GHMP_kinases_C"/>
    <property type="match status" value="1"/>
</dbReference>
<dbReference type="EMBL" id="JADKGK010000024">
    <property type="protein sequence ID" value="MBL0005024.1"/>
    <property type="molecule type" value="Genomic_DNA"/>
</dbReference>
<evidence type="ECO:0000256" key="9">
    <source>
        <dbReference type="HAMAP-Rule" id="MF_00061"/>
    </source>
</evidence>
<dbReference type="GO" id="GO:0019288">
    <property type="term" value="P:isopentenyl diphosphate biosynthetic process, methylerythritol 4-phosphate pathway"/>
    <property type="evidence" value="ECO:0007669"/>
    <property type="project" value="UniProtKB-UniRule"/>
</dbReference>
<protein>
    <recommendedName>
        <fullName evidence="3 9">4-diphosphocytidyl-2-C-methyl-D-erythritol kinase</fullName>
        <shortName evidence="9">CMK</shortName>
        <ecNumber evidence="2 9">2.7.1.148</ecNumber>
    </recommendedName>
    <alternativeName>
        <fullName evidence="8 9">4-(cytidine-5'-diphospho)-2-C-methyl-D-erythritol kinase</fullName>
    </alternativeName>
</protein>
<dbReference type="PIRSF" id="PIRSF010376">
    <property type="entry name" value="IspE"/>
    <property type="match status" value="1"/>
</dbReference>
<feature type="domain" description="GHMP kinase N-terminal" evidence="10">
    <location>
        <begin position="75"/>
        <end position="154"/>
    </location>
</feature>
<dbReference type="Proteomes" id="UP000718281">
    <property type="component" value="Unassembled WGS sequence"/>
</dbReference>
<evidence type="ECO:0000313" key="14">
    <source>
        <dbReference type="Proteomes" id="UP000718281"/>
    </source>
</evidence>
<dbReference type="Gene3D" id="3.30.70.890">
    <property type="entry name" value="GHMP kinase, C-terminal domain"/>
    <property type="match status" value="1"/>
</dbReference>
<dbReference type="PANTHER" id="PTHR43527">
    <property type="entry name" value="4-DIPHOSPHOCYTIDYL-2-C-METHYL-D-ERYTHRITOL KINASE, CHLOROPLASTIC"/>
    <property type="match status" value="1"/>
</dbReference>
<comment type="pathway">
    <text evidence="9">Isoprenoid biosynthesis; isopentenyl diphosphate biosynthesis via DXP pathway; isopentenyl diphosphate from 1-deoxy-D-xylulose 5-phosphate: step 3/6.</text>
</comment>
<keyword evidence="7 9" id="KW-0067">ATP-binding</keyword>
<dbReference type="Gene3D" id="3.30.230.10">
    <property type="match status" value="1"/>
</dbReference>
<evidence type="ECO:0000313" key="13">
    <source>
        <dbReference type="EMBL" id="MBL0005024.1"/>
    </source>
</evidence>
<evidence type="ECO:0000259" key="11">
    <source>
        <dbReference type="Pfam" id="PF08544"/>
    </source>
</evidence>
<dbReference type="NCBIfam" id="TIGR00154">
    <property type="entry name" value="ispE"/>
    <property type="match status" value="1"/>
</dbReference>